<keyword evidence="3" id="KW-1185">Reference proteome</keyword>
<reference evidence="2 3" key="1">
    <citation type="submission" date="2020-08" db="EMBL/GenBank/DDBJ databases">
        <title>Genome sequence of Rhodobacteraceae bacterium Lw-13e.</title>
        <authorList>
            <person name="Poehlein A."/>
            <person name="Wolter L."/>
            <person name="Daniel R."/>
            <person name="Brinkhoff T."/>
        </authorList>
    </citation>
    <scope>NUCLEOTIDE SEQUENCE [LARGE SCALE GENOMIC DNA]</scope>
    <source>
        <strain evidence="2 3">Lw-13e</strain>
    </source>
</reference>
<dbReference type="EMBL" id="CP060436">
    <property type="protein sequence ID" value="QPM91043.1"/>
    <property type="molecule type" value="Genomic_DNA"/>
</dbReference>
<evidence type="ECO:0008006" key="4">
    <source>
        <dbReference type="Google" id="ProtNLM"/>
    </source>
</evidence>
<name>A0A7T1BV70_9RHOB</name>
<dbReference type="RefSeq" id="WP_196941850.1">
    <property type="nucleotide sequence ID" value="NZ_CP060436.1"/>
</dbReference>
<evidence type="ECO:0000313" key="2">
    <source>
        <dbReference type="EMBL" id="QPM91043.1"/>
    </source>
</evidence>
<feature type="compositionally biased region" description="Basic and acidic residues" evidence="1">
    <location>
        <begin position="30"/>
        <end position="40"/>
    </location>
</feature>
<dbReference type="Proteomes" id="UP000283786">
    <property type="component" value="Chromosome"/>
</dbReference>
<dbReference type="AlphaFoldDB" id="A0A7T1BV70"/>
<gene>
    <name evidence="2" type="ORF">PSAL_022860</name>
</gene>
<dbReference type="KEGG" id="palw:PSAL_022860"/>
<accession>A0A7T1BV70</accession>
<proteinExistence type="predicted"/>
<protein>
    <recommendedName>
        <fullName evidence="4">DUF4399 domain-containing protein</fullName>
    </recommendedName>
</protein>
<evidence type="ECO:0000256" key="1">
    <source>
        <dbReference type="SAM" id="MobiDB-lite"/>
    </source>
</evidence>
<sequence length="177" mass="18775">MKNQFLMLIIGLFFGAGFGFLISAGPLPSGHDHASHEGHHVTAPPAAPEDITPAAAPAGMSPMMPHDHSDTAENGAPVSVDFEAFAEGEGSVNLHILTTDFRFAPNAVNTMPKTGEGHAHVYVDGEKMARAYGPWINLTGLDPGKQVTIRVTLNANNHQPLTQDGTPVEAWHSLVVK</sequence>
<evidence type="ECO:0000313" key="3">
    <source>
        <dbReference type="Proteomes" id="UP000283786"/>
    </source>
</evidence>
<feature type="region of interest" description="Disordered" evidence="1">
    <location>
        <begin position="29"/>
        <end position="61"/>
    </location>
</feature>
<organism evidence="2 3">
    <name type="scientific">Pseudooceanicola algae</name>
    <dbReference type="NCBI Taxonomy" id="1537215"/>
    <lineage>
        <taxon>Bacteria</taxon>
        <taxon>Pseudomonadati</taxon>
        <taxon>Pseudomonadota</taxon>
        <taxon>Alphaproteobacteria</taxon>
        <taxon>Rhodobacterales</taxon>
        <taxon>Paracoccaceae</taxon>
        <taxon>Pseudooceanicola</taxon>
    </lineage>
</organism>